<dbReference type="EMBL" id="SOBG01000006">
    <property type="protein sequence ID" value="TDT69122.1"/>
    <property type="molecule type" value="Genomic_DNA"/>
</dbReference>
<comment type="caution">
    <text evidence="1">The sequence shown here is derived from an EMBL/GenBank/DDBJ whole genome shotgun (WGS) entry which is preliminary data.</text>
</comment>
<protein>
    <submittedName>
        <fullName evidence="1">Uncharacterized protein</fullName>
    </submittedName>
</protein>
<evidence type="ECO:0000313" key="2">
    <source>
        <dbReference type="Proteomes" id="UP000294678"/>
    </source>
</evidence>
<proteinExistence type="predicted"/>
<gene>
    <name evidence="1" type="ORF">EV215_1464</name>
</gene>
<name>A0AA46I570_9FUSO</name>
<keyword evidence="2" id="KW-1185">Reference proteome</keyword>
<dbReference type="Proteomes" id="UP000294678">
    <property type="component" value="Unassembled WGS sequence"/>
</dbReference>
<accession>A0AA46I570</accession>
<organism evidence="1 2">
    <name type="scientific">Hypnocyclicus thermotrophus</name>
    <dbReference type="NCBI Taxonomy" id="1627895"/>
    <lineage>
        <taxon>Bacteria</taxon>
        <taxon>Fusobacteriati</taxon>
        <taxon>Fusobacteriota</taxon>
        <taxon>Fusobacteriia</taxon>
        <taxon>Fusobacteriales</taxon>
        <taxon>Fusobacteriaceae</taxon>
        <taxon>Hypnocyclicus</taxon>
    </lineage>
</organism>
<evidence type="ECO:0000313" key="1">
    <source>
        <dbReference type="EMBL" id="TDT69122.1"/>
    </source>
</evidence>
<dbReference type="AlphaFoldDB" id="A0AA46I570"/>
<reference evidence="1 2" key="1">
    <citation type="submission" date="2019-03" db="EMBL/GenBank/DDBJ databases">
        <title>Genomic Encyclopedia of Type Strains, Phase IV (KMG-IV): sequencing the most valuable type-strain genomes for metagenomic binning, comparative biology and taxonomic classification.</title>
        <authorList>
            <person name="Goeker M."/>
        </authorList>
    </citation>
    <scope>NUCLEOTIDE SEQUENCE [LARGE SCALE GENOMIC DNA]</scope>
    <source>
        <strain evidence="1 2">DSM 100055</strain>
    </source>
</reference>
<dbReference type="RefSeq" id="WP_134113334.1">
    <property type="nucleotide sequence ID" value="NZ_SOBG01000006.1"/>
</dbReference>
<sequence length="171" mass="19264">MIKKICGIYFLIFIYSFAAYEEFKNDSSYEETINLYSGSSYFNNNITSAIGLNLGTTTGLNLVYNNISLTLDSRILSITNPTLALSIDSISKDDFFTIDSGIPFHYGIGIKLTTSDNTKFGFRGLVGSSIRLSDFDENLELYGDFIPTFYLPSYGNFLVFEFAIGFRYYLP</sequence>